<dbReference type="GO" id="GO:0090729">
    <property type="term" value="F:toxin activity"/>
    <property type="evidence" value="ECO:0007669"/>
    <property type="project" value="UniProtKB-KW"/>
</dbReference>
<sequence>MMRGANLMFIDASAVVAVIKGEPEAQALLKAMGLREGKLIASPIVRMEATLALARTRKEQRGETHMTTEDFDVAGQLVTEFFHSAKIREVHITESTGKAACDALARYGKVVGHPAKLNLGDALSYACAKAHHQPLLYKGDDFKHTDLA</sequence>
<gene>
    <name evidence="5" type="primary">vapC</name>
    <name evidence="7" type="ORF">SAMN04488118_10419</name>
</gene>
<organism evidence="7 8">
    <name type="scientific">Epibacterium ulvae</name>
    <dbReference type="NCBI Taxonomy" id="1156985"/>
    <lineage>
        <taxon>Bacteria</taxon>
        <taxon>Pseudomonadati</taxon>
        <taxon>Pseudomonadota</taxon>
        <taxon>Alphaproteobacteria</taxon>
        <taxon>Rhodobacterales</taxon>
        <taxon>Roseobacteraceae</taxon>
        <taxon>Epibacterium</taxon>
    </lineage>
</organism>
<feature type="binding site" evidence="5">
    <location>
        <position position="121"/>
    </location>
    <ligand>
        <name>Mg(2+)</name>
        <dbReference type="ChEBI" id="CHEBI:18420"/>
    </ligand>
</feature>
<dbReference type="InterPro" id="IPR029060">
    <property type="entry name" value="PIN-like_dom_sf"/>
</dbReference>
<dbReference type="Proteomes" id="UP000198767">
    <property type="component" value="Unassembled WGS sequence"/>
</dbReference>
<dbReference type="InterPro" id="IPR022907">
    <property type="entry name" value="VapC_family"/>
</dbReference>
<name>A0A1G5QET1_9RHOB</name>
<dbReference type="Pfam" id="PF01850">
    <property type="entry name" value="PIN"/>
    <property type="match status" value="1"/>
</dbReference>
<protein>
    <recommendedName>
        <fullName evidence="5">Ribonuclease VapC</fullName>
        <shortName evidence="5">RNase VapC</shortName>
        <ecNumber evidence="5">3.1.-.-</ecNumber>
    </recommendedName>
    <alternativeName>
        <fullName evidence="5">Toxin VapC</fullName>
    </alternativeName>
</protein>
<keyword evidence="2 5" id="KW-0540">Nuclease</keyword>
<comment type="similarity">
    <text evidence="5">Belongs to the PINc/VapC protein family.</text>
</comment>
<evidence type="ECO:0000313" key="8">
    <source>
        <dbReference type="Proteomes" id="UP000198767"/>
    </source>
</evidence>
<evidence type="ECO:0000256" key="4">
    <source>
        <dbReference type="ARBA" id="ARBA00022801"/>
    </source>
</evidence>
<comment type="cofactor">
    <cofactor evidence="5">
        <name>Mg(2+)</name>
        <dbReference type="ChEBI" id="CHEBI:18420"/>
    </cofactor>
</comment>
<dbReference type="CDD" id="cd09871">
    <property type="entry name" value="PIN_MtVapC28-VapC30-like"/>
    <property type="match status" value="1"/>
</dbReference>
<dbReference type="AlphaFoldDB" id="A0A1G5QET1"/>
<dbReference type="STRING" id="1156985.SAMN04488118_10419"/>
<evidence type="ECO:0000256" key="2">
    <source>
        <dbReference type="ARBA" id="ARBA00022722"/>
    </source>
</evidence>
<dbReference type="GO" id="GO:0016787">
    <property type="term" value="F:hydrolase activity"/>
    <property type="evidence" value="ECO:0007669"/>
    <property type="project" value="UniProtKB-KW"/>
</dbReference>
<dbReference type="SUPFAM" id="SSF88723">
    <property type="entry name" value="PIN domain-like"/>
    <property type="match status" value="1"/>
</dbReference>
<dbReference type="HAMAP" id="MF_00265">
    <property type="entry name" value="VapC_Nob1"/>
    <property type="match status" value="1"/>
</dbReference>
<accession>A0A1G5QET1</accession>
<keyword evidence="3 5" id="KW-0479">Metal-binding</keyword>
<keyword evidence="4 5" id="KW-0378">Hydrolase</keyword>
<evidence type="ECO:0000259" key="6">
    <source>
        <dbReference type="Pfam" id="PF01850"/>
    </source>
</evidence>
<evidence type="ECO:0000256" key="1">
    <source>
        <dbReference type="ARBA" id="ARBA00022649"/>
    </source>
</evidence>
<proteinExistence type="inferred from homology"/>
<evidence type="ECO:0000256" key="3">
    <source>
        <dbReference type="ARBA" id="ARBA00022723"/>
    </source>
</evidence>
<feature type="domain" description="PIN" evidence="6">
    <location>
        <begin position="8"/>
        <end position="146"/>
    </location>
</feature>
<keyword evidence="1 5" id="KW-1277">Toxin-antitoxin system</keyword>
<keyword evidence="5" id="KW-0800">Toxin</keyword>
<evidence type="ECO:0000313" key="7">
    <source>
        <dbReference type="EMBL" id="SCZ60010.1"/>
    </source>
</evidence>
<dbReference type="EMBL" id="FMWG01000004">
    <property type="protein sequence ID" value="SCZ60010.1"/>
    <property type="molecule type" value="Genomic_DNA"/>
</dbReference>
<dbReference type="Gene3D" id="3.40.50.1010">
    <property type="entry name" value="5'-nuclease"/>
    <property type="match status" value="1"/>
</dbReference>
<keyword evidence="8" id="KW-1185">Reference proteome</keyword>
<reference evidence="7 8" key="1">
    <citation type="submission" date="2016-10" db="EMBL/GenBank/DDBJ databases">
        <authorList>
            <person name="de Groot N.N."/>
        </authorList>
    </citation>
    <scope>NUCLEOTIDE SEQUENCE [LARGE SCALE GENOMIC DNA]</scope>
    <source>
        <strain evidence="7 8">U95</strain>
    </source>
</reference>
<keyword evidence="5" id="KW-0460">Magnesium</keyword>
<comment type="function">
    <text evidence="5">Toxic component of a toxin-antitoxin (TA) system. An RNase.</text>
</comment>
<dbReference type="GO" id="GO:0004540">
    <property type="term" value="F:RNA nuclease activity"/>
    <property type="evidence" value="ECO:0007669"/>
    <property type="project" value="InterPro"/>
</dbReference>
<evidence type="ECO:0000256" key="5">
    <source>
        <dbReference type="HAMAP-Rule" id="MF_00265"/>
    </source>
</evidence>
<feature type="binding site" evidence="5">
    <location>
        <position position="11"/>
    </location>
    <ligand>
        <name>Mg(2+)</name>
        <dbReference type="ChEBI" id="CHEBI:18420"/>
    </ligand>
</feature>
<dbReference type="EC" id="3.1.-.-" evidence="5"/>
<dbReference type="InterPro" id="IPR002716">
    <property type="entry name" value="PIN_dom"/>
</dbReference>
<dbReference type="GO" id="GO:0000287">
    <property type="term" value="F:magnesium ion binding"/>
    <property type="evidence" value="ECO:0007669"/>
    <property type="project" value="UniProtKB-UniRule"/>
</dbReference>